<evidence type="ECO:0000313" key="2">
    <source>
        <dbReference type="Proteomes" id="UP000664369"/>
    </source>
</evidence>
<evidence type="ECO:0000313" key="1">
    <source>
        <dbReference type="EMBL" id="MBO2009902.1"/>
    </source>
</evidence>
<organism evidence="1 2">
    <name type="scientific">Hymenobacter negativus</name>
    <dbReference type="NCBI Taxonomy" id="2795026"/>
    <lineage>
        <taxon>Bacteria</taxon>
        <taxon>Pseudomonadati</taxon>
        <taxon>Bacteroidota</taxon>
        <taxon>Cytophagia</taxon>
        <taxon>Cytophagales</taxon>
        <taxon>Hymenobacteraceae</taxon>
        <taxon>Hymenobacter</taxon>
    </lineage>
</organism>
<protein>
    <submittedName>
        <fullName evidence="1">Uncharacterized protein</fullName>
    </submittedName>
</protein>
<dbReference type="EMBL" id="JAGETZ010000005">
    <property type="protein sequence ID" value="MBO2009902.1"/>
    <property type="molecule type" value="Genomic_DNA"/>
</dbReference>
<sequence length="207" mass="23237">MPASAPLPTEGLPIRRLGVVNQATATIQRDDRKVHAGNKPGRLVIPLTFPAQIPLESSWQLQHASPTTGLLRTQNALVDLFSDPLHQNPLRLHTSFMRNIGLLDSIASVFNGLRADDEQADGRYGYRFPLLPPESMADGAPHLHYYRPLEAPQEQYLLLFDNCYASQEPPDEETSLVNLYALVQVEFDEERFIYLLHQAIDAACQTH</sequence>
<keyword evidence="2" id="KW-1185">Reference proteome</keyword>
<dbReference type="RefSeq" id="WP_208175538.1">
    <property type="nucleotide sequence ID" value="NZ_JAGETZ010000005.1"/>
</dbReference>
<name>A0ABS3QF69_9BACT</name>
<proteinExistence type="predicted"/>
<gene>
    <name evidence="1" type="ORF">J4E00_12640</name>
</gene>
<reference evidence="1 2" key="1">
    <citation type="submission" date="2021-03" db="EMBL/GenBank/DDBJ databases">
        <authorList>
            <person name="Kim M.K."/>
        </authorList>
    </citation>
    <scope>NUCLEOTIDE SEQUENCE [LARGE SCALE GENOMIC DNA]</scope>
    <source>
        <strain evidence="1 2">BT442</strain>
    </source>
</reference>
<comment type="caution">
    <text evidence="1">The sequence shown here is derived from an EMBL/GenBank/DDBJ whole genome shotgun (WGS) entry which is preliminary data.</text>
</comment>
<dbReference type="Proteomes" id="UP000664369">
    <property type="component" value="Unassembled WGS sequence"/>
</dbReference>
<accession>A0ABS3QF69</accession>